<feature type="binding site" evidence="5">
    <location>
        <position position="76"/>
    </location>
    <ligand>
        <name>substrate</name>
    </ligand>
</feature>
<dbReference type="SUPFAM" id="SSF51283">
    <property type="entry name" value="dUTPase-like"/>
    <property type="match status" value="1"/>
</dbReference>
<evidence type="ECO:0000256" key="4">
    <source>
        <dbReference type="ARBA" id="ARBA00047686"/>
    </source>
</evidence>
<dbReference type="NCBIfam" id="TIGR00576">
    <property type="entry name" value="dut"/>
    <property type="match status" value="1"/>
</dbReference>
<keyword evidence="8" id="KW-1185">Reference proteome</keyword>
<protein>
    <recommendedName>
        <fullName evidence="5">Deoxyuridine 5'-triphosphate nucleotidohydrolase</fullName>
        <shortName evidence="5">dUTPase</shortName>
        <ecNumber evidence="5">3.6.1.23</ecNumber>
    </recommendedName>
    <alternativeName>
        <fullName evidence="5">dUTP pyrophosphatase</fullName>
    </alternativeName>
</protein>
<comment type="pathway">
    <text evidence="5">Pyrimidine metabolism; dUMP biosynthesis; dUMP from dCTP (dUTP route): step 2/2.</text>
</comment>
<reference evidence="7 8" key="1">
    <citation type="submission" date="2023-11" db="EMBL/GenBank/DDBJ databases">
        <title>Analysis of the Genomes of Mucilaginibacter gossypii cycad 4 and M. sabulilitoris SNA2: microbes with the potential for plant growth promotion.</title>
        <authorList>
            <person name="Hirsch A.M."/>
            <person name="Humm E."/>
            <person name="Rubbi M."/>
            <person name="Del Vecchio G."/>
            <person name="Ha S.M."/>
            <person name="Pellegrini M."/>
            <person name="Gunsalus R.P."/>
        </authorList>
    </citation>
    <scope>NUCLEOTIDE SEQUENCE [LARGE SCALE GENOMIC DNA]</scope>
    <source>
        <strain evidence="7 8">SNA2</strain>
    </source>
</reference>
<evidence type="ECO:0000256" key="5">
    <source>
        <dbReference type="HAMAP-Rule" id="MF_00116"/>
    </source>
</evidence>
<comment type="catalytic activity">
    <reaction evidence="4 5">
        <text>dUTP + H2O = dUMP + diphosphate + H(+)</text>
        <dbReference type="Rhea" id="RHEA:10248"/>
        <dbReference type="ChEBI" id="CHEBI:15377"/>
        <dbReference type="ChEBI" id="CHEBI:15378"/>
        <dbReference type="ChEBI" id="CHEBI:33019"/>
        <dbReference type="ChEBI" id="CHEBI:61555"/>
        <dbReference type="ChEBI" id="CHEBI:246422"/>
        <dbReference type="EC" id="3.6.1.23"/>
    </reaction>
</comment>
<evidence type="ECO:0000256" key="2">
    <source>
        <dbReference type="ARBA" id="ARBA00022801"/>
    </source>
</evidence>
<dbReference type="Proteomes" id="UP001324380">
    <property type="component" value="Chromosome"/>
</dbReference>
<organism evidence="7 8">
    <name type="scientific">Mucilaginibacter sabulilitoris</name>
    <dbReference type="NCBI Taxonomy" id="1173583"/>
    <lineage>
        <taxon>Bacteria</taxon>
        <taxon>Pseudomonadati</taxon>
        <taxon>Bacteroidota</taxon>
        <taxon>Sphingobacteriia</taxon>
        <taxon>Sphingobacteriales</taxon>
        <taxon>Sphingobacteriaceae</taxon>
        <taxon>Mucilaginibacter</taxon>
    </lineage>
</organism>
<gene>
    <name evidence="5 7" type="primary">dut</name>
    <name evidence="7" type="ORF">SNE25_29795</name>
</gene>
<dbReference type="Pfam" id="PF00692">
    <property type="entry name" value="dUTPase"/>
    <property type="match status" value="1"/>
</dbReference>
<feature type="domain" description="dUTPase-like" evidence="6">
    <location>
        <begin position="12"/>
        <end position="141"/>
    </location>
</feature>
<comment type="function">
    <text evidence="5">This enzyme is involved in nucleotide metabolism: it produces dUMP, the immediate precursor of thymidine nucleotides and it decreases the intracellular concentration of dUTP so that uracil cannot be incorporated into DNA.</text>
</comment>
<sequence length="144" mass="15998">MTIRIINKSKNSLPAYETAHAAGMDLRADVKETVELKPMERKLIPTGLFIELPEGFEAQIRPRSGLAFKHGIGIVNSPGTIDADYRGEIKVLLINFSTEVFEINPGDRIAQMVIARHEKVNWEEVEILNDTTRGEGGFGHTAVK</sequence>
<comment type="similarity">
    <text evidence="1 5">Belongs to the dUTPase family.</text>
</comment>
<dbReference type="EMBL" id="CP139558">
    <property type="protein sequence ID" value="WPU93514.1"/>
    <property type="molecule type" value="Genomic_DNA"/>
</dbReference>
<dbReference type="CDD" id="cd07557">
    <property type="entry name" value="trimeric_dUTPase"/>
    <property type="match status" value="1"/>
</dbReference>
<feature type="binding site" evidence="5">
    <location>
        <begin position="63"/>
        <end position="65"/>
    </location>
    <ligand>
        <name>substrate</name>
    </ligand>
</feature>
<proteinExistence type="inferred from homology"/>
<dbReference type="GO" id="GO:0004170">
    <property type="term" value="F:dUTP diphosphatase activity"/>
    <property type="evidence" value="ECO:0007669"/>
    <property type="project" value="UniProtKB-EC"/>
</dbReference>
<dbReference type="RefSeq" id="WP_321562649.1">
    <property type="nucleotide sequence ID" value="NZ_CP139558.1"/>
</dbReference>
<evidence type="ECO:0000313" key="8">
    <source>
        <dbReference type="Proteomes" id="UP001324380"/>
    </source>
</evidence>
<dbReference type="PANTHER" id="PTHR11241">
    <property type="entry name" value="DEOXYURIDINE 5'-TRIPHOSPHATE NUCLEOTIDOHYDROLASE"/>
    <property type="match status" value="1"/>
</dbReference>
<dbReference type="InterPro" id="IPR033704">
    <property type="entry name" value="dUTPase_trimeric"/>
</dbReference>
<comment type="caution">
    <text evidence="5">Lacks conserved residue(s) required for the propagation of feature annotation.</text>
</comment>
<dbReference type="InterPro" id="IPR008181">
    <property type="entry name" value="dUTPase"/>
</dbReference>
<dbReference type="NCBIfam" id="NF001862">
    <property type="entry name" value="PRK00601.1"/>
    <property type="match status" value="1"/>
</dbReference>
<dbReference type="PANTHER" id="PTHR11241:SF0">
    <property type="entry name" value="DEOXYURIDINE 5'-TRIPHOSPHATE NUCLEOTIDOHYDROLASE"/>
    <property type="match status" value="1"/>
</dbReference>
<keyword evidence="5" id="KW-0460">Magnesium</keyword>
<evidence type="ECO:0000256" key="1">
    <source>
        <dbReference type="ARBA" id="ARBA00006581"/>
    </source>
</evidence>
<dbReference type="InterPro" id="IPR029054">
    <property type="entry name" value="dUTPase-like"/>
</dbReference>
<name>A0ABZ0TP55_9SPHI</name>
<evidence type="ECO:0000256" key="3">
    <source>
        <dbReference type="ARBA" id="ARBA00023080"/>
    </source>
</evidence>
<keyword evidence="5" id="KW-0479">Metal-binding</keyword>
<feature type="binding site" evidence="5">
    <location>
        <begin position="80"/>
        <end position="82"/>
    </location>
    <ligand>
        <name>substrate</name>
    </ligand>
</feature>
<dbReference type="HAMAP" id="MF_00116">
    <property type="entry name" value="dUTPase_bact"/>
    <property type="match status" value="1"/>
</dbReference>
<keyword evidence="3 5" id="KW-0546">Nucleotide metabolism</keyword>
<comment type="cofactor">
    <cofactor evidence="5">
        <name>Mg(2+)</name>
        <dbReference type="ChEBI" id="CHEBI:18420"/>
    </cofactor>
</comment>
<keyword evidence="2 5" id="KW-0378">Hydrolase</keyword>
<accession>A0ABZ0TP55</accession>
<dbReference type="EC" id="3.6.1.23" evidence="5"/>
<evidence type="ECO:0000313" key="7">
    <source>
        <dbReference type="EMBL" id="WPU93514.1"/>
    </source>
</evidence>
<dbReference type="InterPro" id="IPR036157">
    <property type="entry name" value="dUTPase-like_sf"/>
</dbReference>
<dbReference type="Gene3D" id="2.70.40.10">
    <property type="match status" value="1"/>
</dbReference>
<evidence type="ECO:0000259" key="6">
    <source>
        <dbReference type="Pfam" id="PF00692"/>
    </source>
</evidence>